<protein>
    <submittedName>
        <fullName evidence="6">Transcription factor cmr1 protein</fullName>
    </submittedName>
</protein>
<dbReference type="PANTHER" id="PTHR47660:SF2">
    <property type="entry name" value="TRANSCRIPTION FACTOR WITH C2H2 AND ZN(2)-CYS(6) DNA BINDING DOMAIN (EUROFUNG)"/>
    <property type="match status" value="1"/>
</dbReference>
<name>A0A8H4N7R7_9PEZI</name>
<proteinExistence type="predicted"/>
<evidence type="ECO:0000256" key="5">
    <source>
        <dbReference type="ARBA" id="ARBA00023242"/>
    </source>
</evidence>
<gene>
    <name evidence="6" type="ORF">GTA08_BOTSDO02013</name>
</gene>
<dbReference type="GO" id="GO:0046872">
    <property type="term" value="F:metal ion binding"/>
    <property type="evidence" value="ECO:0007669"/>
    <property type="project" value="UniProtKB-KW"/>
</dbReference>
<keyword evidence="3" id="KW-0805">Transcription regulation</keyword>
<organism evidence="6 7">
    <name type="scientific">Botryosphaeria dothidea</name>
    <dbReference type="NCBI Taxonomy" id="55169"/>
    <lineage>
        <taxon>Eukaryota</taxon>
        <taxon>Fungi</taxon>
        <taxon>Dikarya</taxon>
        <taxon>Ascomycota</taxon>
        <taxon>Pezizomycotina</taxon>
        <taxon>Dothideomycetes</taxon>
        <taxon>Dothideomycetes incertae sedis</taxon>
        <taxon>Botryosphaeriales</taxon>
        <taxon>Botryosphaeriaceae</taxon>
        <taxon>Botryosphaeria</taxon>
    </lineage>
</organism>
<comment type="caution">
    <text evidence="6">The sequence shown here is derived from an EMBL/GenBank/DDBJ whole genome shotgun (WGS) entry which is preliminary data.</text>
</comment>
<evidence type="ECO:0000256" key="3">
    <source>
        <dbReference type="ARBA" id="ARBA00023015"/>
    </source>
</evidence>
<reference evidence="6" key="1">
    <citation type="submission" date="2020-04" db="EMBL/GenBank/DDBJ databases">
        <title>Genome Assembly and Annotation of Botryosphaeria dothidea sdau 11-99, a Latent Pathogen of Apple Fruit Ring Rot in China.</title>
        <authorList>
            <person name="Yu C."/>
            <person name="Diao Y."/>
            <person name="Lu Q."/>
            <person name="Zhao J."/>
            <person name="Cui S."/>
            <person name="Peng C."/>
            <person name="He B."/>
            <person name="Liu H."/>
        </authorList>
    </citation>
    <scope>NUCLEOTIDE SEQUENCE [LARGE SCALE GENOMIC DNA]</scope>
    <source>
        <strain evidence="6">Sdau11-99</strain>
    </source>
</reference>
<evidence type="ECO:0000256" key="4">
    <source>
        <dbReference type="ARBA" id="ARBA00023163"/>
    </source>
</evidence>
<keyword evidence="4" id="KW-0804">Transcription</keyword>
<sequence length="419" mass="46567">MQAAWSGEKWQMDIGVGHRHMYLTILRNIRFFSAAEVCWQAAETNLNIEQIWAEWSDHETRSRLIYTWVVVDQELSLFYDTPPLLSITELEGPVPDDDALWRATSSSAWRQALQAPDDSVPATITALRNRPRSSLRDLFHFLSSNDTQRPEMARLTPFHLRLLLYPLHALVSSFHQSLGLSSTMNQPLKLHRTMTQMSTMLQHAEIKSLLHRWRELADAAATRQRTNLAALDAANLVLFHLVALNLFTSFREIEAYARACAAAAAAPGPSALPASWLCDPEEVLVHCGQVLRLLRAMEPARRPIWWAAAAYRAALVLWAYSASTEEGGERACGGAEEGEMVPIDALPWEDASVQGFLRHRQGVPVLTRAGGERVGLGAPEGVLAACIEMLELGPMRCLVWEGVKCKLRVFARACAGAAG</sequence>
<keyword evidence="1" id="KW-0479">Metal-binding</keyword>
<accession>A0A8H4N7R7</accession>
<keyword evidence="2" id="KW-0862">Zinc</keyword>
<evidence type="ECO:0000256" key="1">
    <source>
        <dbReference type="ARBA" id="ARBA00022723"/>
    </source>
</evidence>
<evidence type="ECO:0000313" key="7">
    <source>
        <dbReference type="Proteomes" id="UP000572817"/>
    </source>
</evidence>
<dbReference type="Proteomes" id="UP000572817">
    <property type="component" value="Unassembled WGS sequence"/>
</dbReference>
<dbReference type="AlphaFoldDB" id="A0A8H4N7R7"/>
<dbReference type="EMBL" id="WWBZ02000016">
    <property type="protein sequence ID" value="KAF4310393.1"/>
    <property type="molecule type" value="Genomic_DNA"/>
</dbReference>
<dbReference type="OrthoDB" id="40579at2759"/>
<evidence type="ECO:0000313" key="6">
    <source>
        <dbReference type="EMBL" id="KAF4310393.1"/>
    </source>
</evidence>
<keyword evidence="7" id="KW-1185">Reference proteome</keyword>
<keyword evidence="5" id="KW-0539">Nucleus</keyword>
<dbReference type="PANTHER" id="PTHR47660">
    <property type="entry name" value="TRANSCRIPTION FACTOR WITH C2H2 AND ZN(2)-CYS(6) DNA BINDING DOMAIN (EUROFUNG)-RELATED-RELATED"/>
    <property type="match status" value="1"/>
</dbReference>
<evidence type="ECO:0000256" key="2">
    <source>
        <dbReference type="ARBA" id="ARBA00022833"/>
    </source>
</evidence>